<evidence type="ECO:0000313" key="1">
    <source>
        <dbReference type="Proteomes" id="UP001652625"/>
    </source>
</evidence>
<name>A0ABM4CLU5_HYDVU</name>
<protein>
    <submittedName>
        <fullName evidence="2">Uncharacterized protein LOC136085388</fullName>
    </submittedName>
</protein>
<dbReference type="RefSeq" id="XP_065662762.1">
    <property type="nucleotide sequence ID" value="XM_065806690.1"/>
</dbReference>
<proteinExistence type="predicted"/>
<dbReference type="GeneID" id="136085388"/>
<keyword evidence="1" id="KW-1185">Reference proteome</keyword>
<evidence type="ECO:0000313" key="2">
    <source>
        <dbReference type="RefSeq" id="XP_065662762.1"/>
    </source>
</evidence>
<dbReference type="Proteomes" id="UP001652625">
    <property type="component" value="Chromosome 09"/>
</dbReference>
<gene>
    <name evidence="2" type="primary">LOC136085388</name>
</gene>
<accession>A0ABM4CLU5</accession>
<reference evidence="2" key="1">
    <citation type="submission" date="2025-08" db="UniProtKB">
        <authorList>
            <consortium name="RefSeq"/>
        </authorList>
    </citation>
    <scope>IDENTIFICATION</scope>
</reference>
<organism evidence="1 2">
    <name type="scientific">Hydra vulgaris</name>
    <name type="common">Hydra</name>
    <name type="synonym">Hydra attenuata</name>
    <dbReference type="NCBI Taxonomy" id="6087"/>
    <lineage>
        <taxon>Eukaryota</taxon>
        <taxon>Metazoa</taxon>
        <taxon>Cnidaria</taxon>
        <taxon>Hydrozoa</taxon>
        <taxon>Hydroidolina</taxon>
        <taxon>Anthoathecata</taxon>
        <taxon>Aplanulata</taxon>
        <taxon>Hydridae</taxon>
        <taxon>Hydra</taxon>
    </lineage>
</organism>
<sequence length="310" mass="35322">MSSKELGRPAKVLNKTRIYSRRFAGKASDLPVSDLPTYKQLIQYGYKIEKELFNGQKIDSVSIVTKVNSDLQKLCYRVNPNLPLIKDKPLKNKISRTFKKVLSAERIQSKNHKSSISWLEKKLETLFDLSACRCDLPIIDDCKDRQIGCRKSDCTMKHIVCLCEESRKVPVLEREYLKDQRCKIGPKGSWQLGNVDQVEATRVAKMFIRQEKEATRELIRQRSLQTTSKLESDGNFSVGSSSLDTAESEEFEEQIISERNYTDFSNLAKAAIRYEVIDVAAAAIATAVLIDYGIVTESKKSQIVTEYKIF</sequence>